<dbReference type="EC" id="6.3.5.3" evidence="6"/>
<keyword evidence="1 6" id="KW-0963">Cytoplasm</keyword>
<proteinExistence type="inferred from homology"/>
<keyword evidence="2 6" id="KW-0436">Ligase</keyword>
<comment type="similarity">
    <text evidence="6">Belongs to the PurS family.</text>
</comment>
<keyword evidence="3 6" id="KW-0547">Nucleotide-binding</keyword>
<dbReference type="GO" id="GO:0005737">
    <property type="term" value="C:cytoplasm"/>
    <property type="evidence" value="ECO:0007669"/>
    <property type="project" value="UniProtKB-SubCell"/>
</dbReference>
<dbReference type="InterPro" id="IPR003850">
    <property type="entry name" value="PurS"/>
</dbReference>
<dbReference type="SUPFAM" id="SSF82697">
    <property type="entry name" value="PurS-like"/>
    <property type="match status" value="1"/>
</dbReference>
<dbReference type="UniPathway" id="UPA00074">
    <property type="reaction ID" value="UER00128"/>
</dbReference>
<dbReference type="PANTHER" id="PTHR34696">
    <property type="entry name" value="PHOSPHORIBOSYLFORMYLGLYCINAMIDINE SYNTHASE SUBUNIT PURS"/>
    <property type="match status" value="1"/>
</dbReference>
<evidence type="ECO:0000256" key="5">
    <source>
        <dbReference type="ARBA" id="ARBA00022840"/>
    </source>
</evidence>
<evidence type="ECO:0000256" key="3">
    <source>
        <dbReference type="ARBA" id="ARBA00022741"/>
    </source>
</evidence>
<name>A0A0V8RYK9_9ACTO</name>
<sequence length="107" mass="11502">MHGGILTNNTRRNAVGRIIVEVMPKPEILDPQGKAVGSALPRLGITSFEAVRQGKCFHLSVDGPVTDELLDQARKAAEEVLSNPIIEDVVRVEAIDEADARYAGGVQ</sequence>
<comment type="subunit">
    <text evidence="6">Part of the FGAM synthase complex composed of 1 PurL, 1 PurQ and 2 PurS subunits.</text>
</comment>
<organism evidence="7 8">
    <name type="scientific">Schaalia odontolytica</name>
    <dbReference type="NCBI Taxonomy" id="1660"/>
    <lineage>
        <taxon>Bacteria</taxon>
        <taxon>Bacillati</taxon>
        <taxon>Actinomycetota</taxon>
        <taxon>Actinomycetes</taxon>
        <taxon>Actinomycetales</taxon>
        <taxon>Actinomycetaceae</taxon>
        <taxon>Schaalia</taxon>
    </lineage>
</organism>
<dbReference type="PANTHER" id="PTHR34696:SF1">
    <property type="entry name" value="PHOSPHORIBOSYLFORMYLGLYCINAMIDINE SYNTHASE SUBUNIT PURS"/>
    <property type="match status" value="1"/>
</dbReference>
<dbReference type="GO" id="GO:0006189">
    <property type="term" value="P:'de novo' IMP biosynthetic process"/>
    <property type="evidence" value="ECO:0007669"/>
    <property type="project" value="UniProtKB-UniRule"/>
</dbReference>
<keyword evidence="4 6" id="KW-0658">Purine biosynthesis</keyword>
<evidence type="ECO:0000256" key="4">
    <source>
        <dbReference type="ARBA" id="ARBA00022755"/>
    </source>
</evidence>
<dbReference type="GO" id="GO:0004642">
    <property type="term" value="F:phosphoribosylformylglycinamidine synthase activity"/>
    <property type="evidence" value="ECO:0007669"/>
    <property type="project" value="UniProtKB-UniRule"/>
</dbReference>
<comment type="function">
    <text evidence="6">Part of the phosphoribosylformylglycinamidine synthase complex involved in the purines biosynthetic pathway. Catalyzes the ATP-dependent conversion of formylglycinamide ribonucleotide (FGAR) and glutamine to yield formylglycinamidine ribonucleotide (FGAM) and glutamate. The FGAM synthase complex is composed of three subunits. PurQ produces an ammonia molecule by converting glutamine to glutamate. PurL transfers the ammonia molecule to FGAR to form FGAM in an ATP-dependent manner. PurS interacts with PurQ and PurL and is thought to assist in the transfer of the ammonia molecule from PurQ to PurL.</text>
</comment>
<dbReference type="Pfam" id="PF02700">
    <property type="entry name" value="PurS"/>
    <property type="match status" value="1"/>
</dbReference>
<comment type="caution">
    <text evidence="7">The sequence shown here is derived from an EMBL/GenBank/DDBJ whole genome shotgun (WGS) entry which is preliminary data.</text>
</comment>
<evidence type="ECO:0000256" key="2">
    <source>
        <dbReference type="ARBA" id="ARBA00022598"/>
    </source>
</evidence>
<evidence type="ECO:0000256" key="6">
    <source>
        <dbReference type="HAMAP-Rule" id="MF_01926"/>
    </source>
</evidence>
<dbReference type="Proteomes" id="UP000054686">
    <property type="component" value="Unassembled WGS sequence"/>
</dbReference>
<accession>A0A0V8RYK9</accession>
<dbReference type="HAMAP" id="MF_01926">
    <property type="entry name" value="PurS"/>
    <property type="match status" value="1"/>
</dbReference>
<evidence type="ECO:0000313" key="8">
    <source>
        <dbReference type="Proteomes" id="UP000054686"/>
    </source>
</evidence>
<gene>
    <name evidence="6" type="primary">purS</name>
    <name evidence="7" type="ORF">APY09_01660</name>
</gene>
<reference evidence="7 8" key="1">
    <citation type="submission" date="2015-10" db="EMBL/GenBank/DDBJ databases">
        <title>Draft Genome of Actinomyces odontolyticus subsp. actinosynbacter strain XH001.</title>
        <authorList>
            <person name="Mclean J.S."/>
            <person name="He X."/>
        </authorList>
    </citation>
    <scope>NUCLEOTIDE SEQUENCE [LARGE SCALE GENOMIC DNA]</scope>
    <source>
        <strain evidence="7 8">XH001</strain>
    </source>
</reference>
<evidence type="ECO:0000313" key="7">
    <source>
        <dbReference type="EMBL" id="KSW13096.1"/>
    </source>
</evidence>
<evidence type="ECO:0000256" key="1">
    <source>
        <dbReference type="ARBA" id="ARBA00022490"/>
    </source>
</evidence>
<comment type="catalytic activity">
    <reaction evidence="6">
        <text>N(2)-formyl-N(1)-(5-phospho-beta-D-ribosyl)glycinamide + L-glutamine + ATP + H2O = 2-formamido-N(1)-(5-O-phospho-beta-D-ribosyl)acetamidine + L-glutamate + ADP + phosphate + H(+)</text>
        <dbReference type="Rhea" id="RHEA:17129"/>
        <dbReference type="ChEBI" id="CHEBI:15377"/>
        <dbReference type="ChEBI" id="CHEBI:15378"/>
        <dbReference type="ChEBI" id="CHEBI:29985"/>
        <dbReference type="ChEBI" id="CHEBI:30616"/>
        <dbReference type="ChEBI" id="CHEBI:43474"/>
        <dbReference type="ChEBI" id="CHEBI:58359"/>
        <dbReference type="ChEBI" id="CHEBI:147286"/>
        <dbReference type="ChEBI" id="CHEBI:147287"/>
        <dbReference type="ChEBI" id="CHEBI:456216"/>
        <dbReference type="EC" id="6.3.5.3"/>
    </reaction>
</comment>
<dbReference type="InterPro" id="IPR036604">
    <property type="entry name" value="PurS-like_sf"/>
</dbReference>
<comment type="subcellular location">
    <subcellularLocation>
        <location evidence="6">Cytoplasm</location>
    </subcellularLocation>
</comment>
<dbReference type="AlphaFoldDB" id="A0A0V8RYK9"/>
<comment type="pathway">
    <text evidence="6">Purine metabolism; IMP biosynthesis via de novo pathway; 5-amino-1-(5-phospho-D-ribosyl)imidazole from N(2)-formyl-N(1)-(5-phospho-D-ribosyl)glycinamide: step 1/2.</text>
</comment>
<dbReference type="Gene3D" id="3.30.1280.10">
    <property type="entry name" value="Phosphoribosylformylglycinamidine synthase subunit PurS"/>
    <property type="match status" value="1"/>
</dbReference>
<dbReference type="GO" id="GO:0005524">
    <property type="term" value="F:ATP binding"/>
    <property type="evidence" value="ECO:0007669"/>
    <property type="project" value="UniProtKB-UniRule"/>
</dbReference>
<dbReference type="EMBL" id="LLVT01000001">
    <property type="protein sequence ID" value="KSW13096.1"/>
    <property type="molecule type" value="Genomic_DNA"/>
</dbReference>
<keyword evidence="5 6" id="KW-0067">ATP-binding</keyword>
<protein>
    <recommendedName>
        <fullName evidence="6">Phosphoribosylformylglycinamidine synthase subunit PurS</fullName>
        <shortName evidence="6">FGAM synthase</shortName>
        <ecNumber evidence="6">6.3.5.3</ecNumber>
    </recommendedName>
    <alternativeName>
        <fullName evidence="6">Formylglycinamide ribonucleotide amidotransferase subunit III</fullName>
        <shortName evidence="6">FGAR amidotransferase III</shortName>
        <shortName evidence="6">FGAR-AT III</shortName>
    </alternativeName>
    <alternativeName>
        <fullName evidence="6">Phosphoribosylformylglycinamidine synthase subunit III</fullName>
    </alternativeName>
</protein>